<evidence type="ECO:0000313" key="1">
    <source>
        <dbReference type="EMBL" id="GAI82361.1"/>
    </source>
</evidence>
<dbReference type="EMBL" id="BARW01006908">
    <property type="protein sequence ID" value="GAI82361.1"/>
    <property type="molecule type" value="Genomic_DNA"/>
</dbReference>
<comment type="caution">
    <text evidence="1">The sequence shown here is derived from an EMBL/GenBank/DDBJ whole genome shotgun (WGS) entry which is preliminary data.</text>
</comment>
<gene>
    <name evidence="1" type="ORF">S12H4_14491</name>
</gene>
<organism evidence="1">
    <name type="scientific">marine sediment metagenome</name>
    <dbReference type="NCBI Taxonomy" id="412755"/>
    <lineage>
        <taxon>unclassified sequences</taxon>
        <taxon>metagenomes</taxon>
        <taxon>ecological metagenomes</taxon>
    </lineage>
</organism>
<sequence length="60" mass="6977">MKIEQFFELLISYYEGNMSETEFAEELGLSLSTLKHYLDKTEKVIIHDYKLAGDISNNSE</sequence>
<dbReference type="SUPFAM" id="SSF88659">
    <property type="entry name" value="Sigma3 and sigma4 domains of RNA polymerase sigma factors"/>
    <property type="match status" value="1"/>
</dbReference>
<proteinExistence type="predicted"/>
<dbReference type="InterPro" id="IPR013324">
    <property type="entry name" value="RNA_pol_sigma_r3/r4-like"/>
</dbReference>
<protein>
    <recommendedName>
        <fullName evidence="2">Helix-turn-helix type 11 domain-containing protein</fullName>
    </recommendedName>
</protein>
<reference evidence="1" key="1">
    <citation type="journal article" date="2014" name="Front. Microbiol.">
        <title>High frequency of phylogenetically diverse reductive dehalogenase-homologous genes in deep subseafloor sedimentary metagenomes.</title>
        <authorList>
            <person name="Kawai M."/>
            <person name="Futagami T."/>
            <person name="Toyoda A."/>
            <person name="Takaki Y."/>
            <person name="Nishi S."/>
            <person name="Hori S."/>
            <person name="Arai W."/>
            <person name="Tsubouchi T."/>
            <person name="Morono Y."/>
            <person name="Uchiyama I."/>
            <person name="Ito T."/>
            <person name="Fujiyama A."/>
            <person name="Inagaki F."/>
            <person name="Takami H."/>
        </authorList>
    </citation>
    <scope>NUCLEOTIDE SEQUENCE</scope>
    <source>
        <strain evidence="1">Expedition CK06-06</strain>
    </source>
</reference>
<evidence type="ECO:0008006" key="2">
    <source>
        <dbReference type="Google" id="ProtNLM"/>
    </source>
</evidence>
<accession>X1ST91</accession>
<name>X1ST91_9ZZZZ</name>
<dbReference type="AlphaFoldDB" id="X1ST91"/>